<reference evidence="9 10" key="1">
    <citation type="submission" date="2019-02" db="EMBL/GenBank/DDBJ databases">
        <title>Sequencing the genomes of 1000 actinobacteria strains.</title>
        <authorList>
            <person name="Klenk H.-P."/>
        </authorList>
    </citation>
    <scope>NUCLEOTIDE SEQUENCE [LARGE SCALE GENOMIC DNA]</scope>
    <source>
        <strain evidence="9 10">DSM 45162</strain>
    </source>
</reference>
<keyword evidence="6 8" id="KW-0472">Membrane</keyword>
<organism evidence="9 10">
    <name type="scientific">Krasilnikovia cinnamomea</name>
    <dbReference type="NCBI Taxonomy" id="349313"/>
    <lineage>
        <taxon>Bacteria</taxon>
        <taxon>Bacillati</taxon>
        <taxon>Actinomycetota</taxon>
        <taxon>Actinomycetes</taxon>
        <taxon>Micromonosporales</taxon>
        <taxon>Micromonosporaceae</taxon>
        <taxon>Krasilnikovia</taxon>
    </lineage>
</organism>
<keyword evidence="5 8" id="KW-1133">Transmembrane helix</keyword>
<evidence type="ECO:0000313" key="10">
    <source>
        <dbReference type="Proteomes" id="UP000292564"/>
    </source>
</evidence>
<feature type="transmembrane region" description="Helical" evidence="8">
    <location>
        <begin position="406"/>
        <end position="425"/>
    </location>
</feature>
<feature type="transmembrane region" description="Helical" evidence="8">
    <location>
        <begin position="263"/>
        <end position="281"/>
    </location>
</feature>
<comment type="similarity">
    <text evidence="7">Belongs to the glycosyltransferase 87 family.</text>
</comment>
<feature type="transmembrane region" description="Helical" evidence="8">
    <location>
        <begin position="96"/>
        <end position="123"/>
    </location>
</feature>
<protein>
    <submittedName>
        <fullName evidence="9">Uncharacterized protein DUF2029</fullName>
    </submittedName>
</protein>
<accession>A0A4Q7ZS14</accession>
<proteinExistence type="inferred from homology"/>
<evidence type="ECO:0000256" key="5">
    <source>
        <dbReference type="ARBA" id="ARBA00022989"/>
    </source>
</evidence>
<evidence type="ECO:0000256" key="1">
    <source>
        <dbReference type="ARBA" id="ARBA00004651"/>
    </source>
</evidence>
<comment type="caution">
    <text evidence="9">The sequence shown here is derived from an EMBL/GenBank/DDBJ whole genome shotgun (WGS) entry which is preliminary data.</text>
</comment>
<dbReference type="Pfam" id="PF09594">
    <property type="entry name" value="GT87"/>
    <property type="match status" value="1"/>
</dbReference>
<keyword evidence="10" id="KW-1185">Reference proteome</keyword>
<feature type="transmembrane region" description="Helical" evidence="8">
    <location>
        <begin position="323"/>
        <end position="341"/>
    </location>
</feature>
<evidence type="ECO:0000313" key="9">
    <source>
        <dbReference type="EMBL" id="RZU53957.1"/>
    </source>
</evidence>
<feature type="transmembrane region" description="Helical" evidence="8">
    <location>
        <begin position="129"/>
        <end position="152"/>
    </location>
</feature>
<feature type="transmembrane region" description="Helical" evidence="8">
    <location>
        <begin position="232"/>
        <end position="256"/>
    </location>
</feature>
<evidence type="ECO:0000256" key="2">
    <source>
        <dbReference type="ARBA" id="ARBA00022475"/>
    </source>
</evidence>
<keyword evidence="4 8" id="KW-0812">Transmembrane</keyword>
<evidence type="ECO:0000256" key="6">
    <source>
        <dbReference type="ARBA" id="ARBA00023136"/>
    </source>
</evidence>
<comment type="subcellular location">
    <subcellularLocation>
        <location evidence="1">Cell membrane</location>
        <topology evidence="1">Multi-pass membrane protein</topology>
    </subcellularLocation>
</comment>
<evidence type="ECO:0000256" key="4">
    <source>
        <dbReference type="ARBA" id="ARBA00022692"/>
    </source>
</evidence>
<dbReference type="GO" id="GO:0005886">
    <property type="term" value="C:plasma membrane"/>
    <property type="evidence" value="ECO:0007669"/>
    <property type="project" value="UniProtKB-SubCell"/>
</dbReference>
<evidence type="ECO:0000256" key="7">
    <source>
        <dbReference type="ARBA" id="ARBA00024033"/>
    </source>
</evidence>
<dbReference type="EMBL" id="SHKY01000001">
    <property type="protein sequence ID" value="RZU53957.1"/>
    <property type="molecule type" value="Genomic_DNA"/>
</dbReference>
<feature type="transmembrane region" description="Helical" evidence="8">
    <location>
        <begin position="437"/>
        <end position="459"/>
    </location>
</feature>
<gene>
    <name evidence="9" type="ORF">EV385_5893</name>
</gene>
<sequence length="486" mass="51599">MINTRAGSTSAAWKRRAARLSTTLRSYLDSVALRAPWGAATADRPALALRPRHWWLAGVGALLAVILAVAFVRHYTFVDTRIYLGAVRSWIAGNPLYAYAAPGSGLGFTYPPFAALVMAPFAWLPAGVMGWGSLLVSVAALTFVLGIVLRPVADRYGWNRGRTVAIALPIALLSEPVRQTLGMGQVDLVLFALITADLLAIRRAARVANGGAPVRTPAGDGAVRRRWNAGTWAGVGIGLAAAFKLTPALFIVYLLVTGQRRAARTAIVTAAAATLATALLVPRTTLQYFGATLWQTDRVGRTDVSENQSLAGLLARLTDTPHAPALAWVLVALAALVLGLARARQAHVNGDELAAFTLVGLTAGLISPVSWTHHMTFLLPAVVILMDTAWRRRLAGAPPRVVRLRLVGASAVLLLTIASPFWFVLHRLPATSHYADGWPGVVAENAITLLLAVLVVALPHRLGMDLTARNSPAPPPARLVDARDGG</sequence>
<keyword evidence="3" id="KW-0808">Transferase</keyword>
<evidence type="ECO:0000256" key="3">
    <source>
        <dbReference type="ARBA" id="ARBA00022679"/>
    </source>
</evidence>
<dbReference type="Proteomes" id="UP000292564">
    <property type="component" value="Unassembled WGS sequence"/>
</dbReference>
<dbReference type="InterPro" id="IPR018584">
    <property type="entry name" value="GT87"/>
</dbReference>
<name>A0A4Q7ZS14_9ACTN</name>
<keyword evidence="2" id="KW-1003">Cell membrane</keyword>
<feature type="transmembrane region" description="Helical" evidence="8">
    <location>
        <begin position="54"/>
        <end position="75"/>
    </location>
</feature>
<evidence type="ECO:0000256" key="8">
    <source>
        <dbReference type="SAM" id="Phobius"/>
    </source>
</evidence>
<dbReference type="GO" id="GO:0016758">
    <property type="term" value="F:hexosyltransferase activity"/>
    <property type="evidence" value="ECO:0007669"/>
    <property type="project" value="InterPro"/>
</dbReference>
<dbReference type="AlphaFoldDB" id="A0A4Q7ZS14"/>